<dbReference type="AlphaFoldDB" id="A0A7G5MWM3"/>
<protein>
    <recommendedName>
        <fullName evidence="5">Ig-like domain-containing protein</fullName>
    </recommendedName>
</protein>
<feature type="signal peptide" evidence="2">
    <location>
        <begin position="1"/>
        <end position="25"/>
    </location>
</feature>
<dbReference type="EMBL" id="CP039126">
    <property type="protein sequence ID" value="QMW79016.1"/>
    <property type="molecule type" value="Genomic_DNA"/>
</dbReference>
<evidence type="ECO:0008006" key="5">
    <source>
        <dbReference type="Google" id="ProtNLM"/>
    </source>
</evidence>
<accession>A0A7G5MWM3</accession>
<dbReference type="PROSITE" id="PS51257">
    <property type="entry name" value="PROKAR_LIPOPROTEIN"/>
    <property type="match status" value="1"/>
</dbReference>
<feature type="compositionally biased region" description="Basic and acidic residues" evidence="1">
    <location>
        <begin position="202"/>
        <end position="224"/>
    </location>
</feature>
<sequence>MKRNLMFMAAAVILLYSCTAVSVLASETDRDAHRDMDKELPEITQIVELRKGEELFLPDNGFVQIKDERIACTGSNGNIEALEEGETEVVVRYRIRVKNTVPKEETDSTHSDKNGKENDALDKVGEEEKDAEKGVQGIEGGKSDTESNKSDTEGGKSDTKGGKSDTEGGKPDTEEDKSDTKGDKSDTEESNLDTEEGMSDTKGGKPDTEGGRSDTEVGKGKDVFNIENGKNGSEKKQKTNGQSSLHSMTEIEIPDCRCPVVTLANLKNLSSNNSRVAPCIIVQDENLDKSSVKIRLTGKRTGERNISFQKEENRDGLSLTLDPVTEDDEYILICRASDIYGNQTEQRFLFSVNQSGTSFLFDREESTYSTGFSPEITLDNTDAIQIISCAVNGEPVLYEWEEGKLRIPTECLKSGKNRITLSVRDTAGNINDMEPWDFIMPLKEDAEADTMPGPEAVKMQKENPAGIIFLLIGSVLVFWEKKMCYNGSMD</sequence>
<dbReference type="RefSeq" id="WP_018596183.1">
    <property type="nucleotide sequence ID" value="NZ_AP031416.1"/>
</dbReference>
<evidence type="ECO:0000256" key="2">
    <source>
        <dbReference type="SAM" id="SignalP"/>
    </source>
</evidence>
<gene>
    <name evidence="3" type="ORF">E5259_16235</name>
</gene>
<keyword evidence="2" id="KW-0732">Signal</keyword>
<evidence type="ECO:0000256" key="1">
    <source>
        <dbReference type="SAM" id="MobiDB-lite"/>
    </source>
</evidence>
<name>A0A7G5MWM3_9FIRM</name>
<organism evidence="3 4">
    <name type="scientific">Blautia producta</name>
    <dbReference type="NCBI Taxonomy" id="33035"/>
    <lineage>
        <taxon>Bacteria</taxon>
        <taxon>Bacillati</taxon>
        <taxon>Bacillota</taxon>
        <taxon>Clostridia</taxon>
        <taxon>Lachnospirales</taxon>
        <taxon>Lachnospiraceae</taxon>
        <taxon>Blautia</taxon>
    </lineage>
</organism>
<feature type="compositionally biased region" description="Basic and acidic residues" evidence="1">
    <location>
        <begin position="141"/>
        <end position="187"/>
    </location>
</feature>
<feature type="region of interest" description="Disordered" evidence="1">
    <location>
        <begin position="101"/>
        <end position="244"/>
    </location>
</feature>
<feature type="compositionally biased region" description="Basic and acidic residues" evidence="1">
    <location>
        <begin position="101"/>
        <end position="133"/>
    </location>
</feature>
<dbReference type="Proteomes" id="UP000515789">
    <property type="component" value="Chromosome"/>
</dbReference>
<evidence type="ECO:0000313" key="4">
    <source>
        <dbReference type="Proteomes" id="UP000515789"/>
    </source>
</evidence>
<dbReference type="GeneID" id="75051591"/>
<proteinExistence type="predicted"/>
<reference evidence="3 4" key="1">
    <citation type="submission" date="2019-04" db="EMBL/GenBank/DDBJ databases">
        <authorList>
            <person name="Schori C."/>
            <person name="Ahrens C."/>
        </authorList>
    </citation>
    <scope>NUCLEOTIDE SEQUENCE [LARGE SCALE GENOMIC DNA]</scope>
    <source>
        <strain evidence="3 4">DSM 2950</strain>
    </source>
</reference>
<feature type="chain" id="PRO_5028896397" description="Ig-like domain-containing protein" evidence="2">
    <location>
        <begin position="26"/>
        <end position="490"/>
    </location>
</feature>
<evidence type="ECO:0000313" key="3">
    <source>
        <dbReference type="EMBL" id="QMW79016.1"/>
    </source>
</evidence>
<feature type="compositionally biased region" description="Acidic residues" evidence="1">
    <location>
        <begin position="188"/>
        <end position="198"/>
    </location>
</feature>